<evidence type="ECO:0000259" key="2">
    <source>
        <dbReference type="Pfam" id="PF24355"/>
    </source>
</evidence>
<proteinExistence type="predicted"/>
<dbReference type="PANTHER" id="PTHR39611:SF1">
    <property type="entry name" value="HYDROXYPROLINE-RICH GLYCOPROTEIN DZ-HRGP"/>
    <property type="match status" value="1"/>
</dbReference>
<dbReference type="PANTHER" id="PTHR39611">
    <property type="entry name" value="HYDROXYPROLINE-RICH GLYCOPROTEIN DZ-HRGP-RELATED"/>
    <property type="match status" value="1"/>
</dbReference>
<feature type="domain" description="DUF7514" evidence="2">
    <location>
        <begin position="288"/>
        <end position="457"/>
    </location>
</feature>
<feature type="compositionally biased region" description="Polar residues" evidence="1">
    <location>
        <begin position="203"/>
        <end position="212"/>
    </location>
</feature>
<organism evidence="3 4">
    <name type="scientific">Fusarium zealandicum</name>
    <dbReference type="NCBI Taxonomy" id="1053134"/>
    <lineage>
        <taxon>Eukaryota</taxon>
        <taxon>Fungi</taxon>
        <taxon>Dikarya</taxon>
        <taxon>Ascomycota</taxon>
        <taxon>Pezizomycotina</taxon>
        <taxon>Sordariomycetes</taxon>
        <taxon>Hypocreomycetidae</taxon>
        <taxon>Hypocreales</taxon>
        <taxon>Nectriaceae</taxon>
        <taxon>Fusarium</taxon>
        <taxon>Fusarium staphyleae species complex</taxon>
    </lineage>
</organism>
<feature type="compositionally biased region" description="Polar residues" evidence="1">
    <location>
        <begin position="669"/>
        <end position="679"/>
    </location>
</feature>
<feature type="compositionally biased region" description="Polar residues" evidence="1">
    <location>
        <begin position="250"/>
        <end position="260"/>
    </location>
</feature>
<comment type="caution">
    <text evidence="3">The sequence shown here is derived from an EMBL/GenBank/DDBJ whole genome shotgun (WGS) entry which is preliminary data.</text>
</comment>
<gene>
    <name evidence="3" type="ORF">FZEAL_6525</name>
</gene>
<dbReference type="EMBL" id="JABEYC010000481">
    <property type="protein sequence ID" value="KAF4976860.1"/>
    <property type="molecule type" value="Genomic_DNA"/>
</dbReference>
<accession>A0A8H4UIE7</accession>
<feature type="compositionally biased region" description="Polar residues" evidence="1">
    <location>
        <begin position="528"/>
        <end position="540"/>
    </location>
</feature>
<reference evidence="3" key="1">
    <citation type="journal article" date="2020" name="BMC Genomics">
        <title>Correction to: Identification and distribution of gene clusters required for synthesis of sphingolipid metabolism inhibitors in diverse species of the filamentous fungus Fusarium.</title>
        <authorList>
            <person name="Kim H.S."/>
            <person name="Lohmar J.M."/>
            <person name="Busman M."/>
            <person name="Brown D.W."/>
            <person name="Naumann T.A."/>
            <person name="Divon H.H."/>
            <person name="Lysoe E."/>
            <person name="Uhlig S."/>
            <person name="Proctor R.H."/>
        </authorList>
    </citation>
    <scope>NUCLEOTIDE SEQUENCE</scope>
    <source>
        <strain evidence="3">NRRL 22465</strain>
    </source>
</reference>
<name>A0A8H4UIE7_9HYPO</name>
<feature type="region of interest" description="Disordered" evidence="1">
    <location>
        <begin position="106"/>
        <end position="275"/>
    </location>
</feature>
<feature type="compositionally biased region" description="Polar residues" evidence="1">
    <location>
        <begin position="138"/>
        <end position="150"/>
    </location>
</feature>
<evidence type="ECO:0000313" key="4">
    <source>
        <dbReference type="Proteomes" id="UP000635477"/>
    </source>
</evidence>
<evidence type="ECO:0000256" key="1">
    <source>
        <dbReference type="SAM" id="MobiDB-lite"/>
    </source>
</evidence>
<keyword evidence="4" id="KW-1185">Reference proteome</keyword>
<feature type="region of interest" description="Disordered" evidence="1">
    <location>
        <begin position="473"/>
        <end position="679"/>
    </location>
</feature>
<feature type="compositionally biased region" description="Basic and acidic residues" evidence="1">
    <location>
        <begin position="597"/>
        <end position="610"/>
    </location>
</feature>
<sequence length="679" mass="75948">MLAEQSSHPIVRPCPPSSGLAMNKGYMAEQRGLHEDRGDIQIPSFKPLVRDDDSVVSGSSDSQMKKRVSVDMSKEQVEELVRKVTIDEMKTKWFDEIFAKVKSELVEHSPTETPSSSEPPSPKSIPVETPKPYKTAYQAGSSDSCKTAFQATVEDETERPMTQPFDSAIKAHRPSLQPQSNRSSVVSGSSPVSPFVSEPTSSKVSNLQSSRPKSIRLNEQLRTPNESPQPSPKSRPSVRFSDEGPVILNGRSTPTATRQAETAPASRLSRSEVNGQGVALSAVDQKWGKLFDGKGGPTARLGQVLRGIANYLIAEYSPHNSLVVTPEKLKAFYSTYKLESEAFPFQQIFDCRPHGALDNLESLYQELHCENHLVQRRPSGMPHIPALTPSGFERWMVCQIQAFPDHEARRLNRVIADLPITADGALVDGKPERLPKQLSRHLFPTDREQETHDLVVDAISHWIKIAEENETAYRRSSFDETPKPLSSREDGAERYKPDEYRTHDSSKYRRASRDDYKPSSRVDPPTNRFITRINSDSTVRPSKDSCPSPAGSSQRSRSPVSNRYRHSSSTVDSGTSASDGHDMDSPSHRGSHPSNRRNRDKEYRYREPKASTEAAPRSLGRRDTDRRHSQIIDGGERDPNGLTYDEYLRSNPRAMRNSLVDDGGYYRTPHSSGVDQRTR</sequence>
<dbReference type="Proteomes" id="UP000635477">
    <property type="component" value="Unassembled WGS sequence"/>
</dbReference>
<dbReference type="InterPro" id="IPR055936">
    <property type="entry name" value="DUF7514"/>
</dbReference>
<evidence type="ECO:0000313" key="3">
    <source>
        <dbReference type="EMBL" id="KAF4976860.1"/>
    </source>
</evidence>
<dbReference type="AlphaFoldDB" id="A0A8H4UIE7"/>
<feature type="compositionally biased region" description="Low complexity" evidence="1">
    <location>
        <begin position="567"/>
        <end position="578"/>
    </location>
</feature>
<feature type="compositionally biased region" description="Basic and acidic residues" evidence="1">
    <location>
        <begin position="473"/>
        <end position="520"/>
    </location>
</feature>
<dbReference type="OrthoDB" id="5413703at2759"/>
<protein>
    <recommendedName>
        <fullName evidence="2">DUF7514 domain-containing protein</fullName>
    </recommendedName>
</protein>
<reference evidence="3" key="2">
    <citation type="submission" date="2020-05" db="EMBL/GenBank/DDBJ databases">
        <authorList>
            <person name="Kim H.-S."/>
            <person name="Proctor R.H."/>
            <person name="Brown D.W."/>
        </authorList>
    </citation>
    <scope>NUCLEOTIDE SEQUENCE</scope>
    <source>
        <strain evidence="3">NRRL 22465</strain>
    </source>
</reference>
<feature type="compositionally biased region" description="Polar residues" evidence="1">
    <location>
        <begin position="550"/>
        <end position="561"/>
    </location>
</feature>
<feature type="compositionally biased region" description="Basic and acidic residues" evidence="1">
    <location>
        <begin position="620"/>
        <end position="639"/>
    </location>
</feature>
<feature type="region of interest" description="Disordered" evidence="1">
    <location>
        <begin position="1"/>
        <end position="74"/>
    </location>
</feature>
<feature type="compositionally biased region" description="Low complexity" evidence="1">
    <location>
        <begin position="178"/>
        <end position="202"/>
    </location>
</feature>
<dbReference type="Pfam" id="PF24355">
    <property type="entry name" value="DUF7514"/>
    <property type="match status" value="1"/>
</dbReference>